<feature type="compositionally biased region" description="Pro residues" evidence="1">
    <location>
        <begin position="17"/>
        <end position="30"/>
    </location>
</feature>
<dbReference type="Proteomes" id="UP000516373">
    <property type="component" value="Chromosome"/>
</dbReference>
<gene>
    <name evidence="2" type="ORF">GCM10017668_50890</name>
</gene>
<evidence type="ECO:0000256" key="1">
    <source>
        <dbReference type="SAM" id="MobiDB-lite"/>
    </source>
</evidence>
<reference evidence="2 3" key="1">
    <citation type="journal article" date="2014" name="Int. J. Syst. Evol. Microbiol.">
        <title>Complete genome sequence of Corynebacterium casei LMG S-19264T (=DSM 44701T), isolated from a smear-ripened cheese.</title>
        <authorList>
            <consortium name="US DOE Joint Genome Institute (JGI-PGF)"/>
            <person name="Walter F."/>
            <person name="Albersmeier A."/>
            <person name="Kalinowski J."/>
            <person name="Ruckert C."/>
        </authorList>
    </citation>
    <scope>NUCLEOTIDE SEQUENCE [LARGE SCALE GENOMIC DNA]</scope>
    <source>
        <strain evidence="2 3">JCM 4255</strain>
    </source>
</reference>
<dbReference type="AlphaFoldDB" id="A0A7G1NP00"/>
<protein>
    <submittedName>
        <fullName evidence="2">Uncharacterized protein</fullName>
    </submittedName>
</protein>
<dbReference type="KEGG" id="stui:GCM10017668_50890"/>
<sequence>MRHPKEARDNLQRLPRPARPPKGPGLPRPMPRQAWRTNAASMLESRVENLSLSAAYFEA</sequence>
<dbReference type="EMBL" id="AP023439">
    <property type="protein sequence ID" value="BCL23246.1"/>
    <property type="molecule type" value="Genomic_DNA"/>
</dbReference>
<proteinExistence type="predicted"/>
<organism evidence="2 3">
    <name type="scientific">Streptomyces tuirus</name>
    <dbReference type="NCBI Taxonomy" id="68278"/>
    <lineage>
        <taxon>Bacteria</taxon>
        <taxon>Bacillati</taxon>
        <taxon>Actinomycetota</taxon>
        <taxon>Actinomycetes</taxon>
        <taxon>Kitasatosporales</taxon>
        <taxon>Streptomycetaceae</taxon>
        <taxon>Streptomyces</taxon>
    </lineage>
</organism>
<evidence type="ECO:0000313" key="2">
    <source>
        <dbReference type="EMBL" id="BCL23246.1"/>
    </source>
</evidence>
<name>A0A7G1NP00_9ACTN</name>
<accession>A0A7G1NP00</accession>
<feature type="region of interest" description="Disordered" evidence="1">
    <location>
        <begin position="1"/>
        <end position="32"/>
    </location>
</feature>
<evidence type="ECO:0000313" key="3">
    <source>
        <dbReference type="Proteomes" id="UP000516373"/>
    </source>
</evidence>
<feature type="compositionally biased region" description="Basic and acidic residues" evidence="1">
    <location>
        <begin position="1"/>
        <end position="11"/>
    </location>
</feature>